<accession>A0ABU4D8A2</accession>
<evidence type="ECO:0000313" key="8">
    <source>
        <dbReference type="EMBL" id="MDV6305636.1"/>
    </source>
</evidence>
<evidence type="ECO:0000256" key="1">
    <source>
        <dbReference type="ARBA" id="ARBA00004196"/>
    </source>
</evidence>
<feature type="domain" description="Thioredoxin" evidence="7">
    <location>
        <begin position="50"/>
        <end position="211"/>
    </location>
</feature>
<comment type="caution">
    <text evidence="8">The sequence shown here is derived from an EMBL/GenBank/DDBJ whole genome shotgun (WGS) entry which is preliminary data.</text>
</comment>
<keyword evidence="3" id="KW-0812">Transmembrane</keyword>
<keyword evidence="4" id="KW-1015">Disulfide bond</keyword>
<evidence type="ECO:0000259" key="7">
    <source>
        <dbReference type="PROSITE" id="PS51352"/>
    </source>
</evidence>
<keyword evidence="3" id="KW-0735">Signal-anchor</keyword>
<dbReference type="Pfam" id="PF00578">
    <property type="entry name" value="AhpC-TSA"/>
    <property type="match status" value="1"/>
</dbReference>
<name>A0ABU4D8A2_9NOCA</name>
<comment type="subcellular location">
    <subcellularLocation>
        <location evidence="1">Cell envelope</location>
    </subcellularLocation>
</comment>
<evidence type="ECO:0000256" key="3">
    <source>
        <dbReference type="ARBA" id="ARBA00022968"/>
    </source>
</evidence>
<dbReference type="Proteomes" id="UP001186104">
    <property type="component" value="Unassembled WGS sequence"/>
</dbReference>
<keyword evidence="9" id="KW-1185">Reference proteome</keyword>
<dbReference type="RefSeq" id="WP_094651184.1">
    <property type="nucleotide sequence ID" value="NZ_JAWLKF010000024.1"/>
</dbReference>
<feature type="region of interest" description="Disordered" evidence="6">
    <location>
        <begin position="38"/>
        <end position="63"/>
    </location>
</feature>
<proteinExistence type="predicted"/>
<dbReference type="InterPro" id="IPR050553">
    <property type="entry name" value="Thioredoxin_ResA/DsbE_sf"/>
</dbReference>
<dbReference type="PANTHER" id="PTHR42852:SF6">
    <property type="entry name" value="THIOL:DISULFIDE INTERCHANGE PROTEIN DSBE"/>
    <property type="match status" value="1"/>
</dbReference>
<gene>
    <name evidence="8" type="ORF">R3P93_24000</name>
</gene>
<dbReference type="PROSITE" id="PS00194">
    <property type="entry name" value="THIOREDOXIN_1"/>
    <property type="match status" value="1"/>
</dbReference>
<dbReference type="PANTHER" id="PTHR42852">
    <property type="entry name" value="THIOL:DISULFIDE INTERCHANGE PROTEIN DSBE"/>
    <property type="match status" value="1"/>
</dbReference>
<dbReference type="InterPro" id="IPR036249">
    <property type="entry name" value="Thioredoxin-like_sf"/>
</dbReference>
<reference evidence="8 9" key="1">
    <citation type="submission" date="2023-10" db="EMBL/GenBank/DDBJ databases">
        <title>Development of a sustainable strategy for remediation of hydrocarbon-contaminated territories based on the waste exchange concept.</title>
        <authorList>
            <person name="Krivoruchko A."/>
        </authorList>
    </citation>
    <scope>NUCLEOTIDE SEQUENCE [LARGE SCALE GENOMIC DNA]</scope>
    <source>
        <strain evidence="8 9">IEGM 1327</strain>
    </source>
</reference>
<evidence type="ECO:0000256" key="2">
    <source>
        <dbReference type="ARBA" id="ARBA00022748"/>
    </source>
</evidence>
<dbReference type="Gene3D" id="3.40.30.10">
    <property type="entry name" value="Glutaredoxin"/>
    <property type="match status" value="1"/>
</dbReference>
<keyword evidence="2" id="KW-0201">Cytochrome c-type biogenesis</keyword>
<evidence type="ECO:0000256" key="6">
    <source>
        <dbReference type="SAM" id="MobiDB-lite"/>
    </source>
</evidence>
<dbReference type="EMBL" id="JAWLKF010000024">
    <property type="protein sequence ID" value="MDV6305636.1"/>
    <property type="molecule type" value="Genomic_DNA"/>
</dbReference>
<dbReference type="InterPro" id="IPR017937">
    <property type="entry name" value="Thioredoxin_CS"/>
</dbReference>
<dbReference type="InterPro" id="IPR013766">
    <property type="entry name" value="Thioredoxin_domain"/>
</dbReference>
<evidence type="ECO:0000256" key="4">
    <source>
        <dbReference type="ARBA" id="ARBA00023157"/>
    </source>
</evidence>
<protein>
    <submittedName>
        <fullName evidence="8">TlpA disulfide reductase family protein</fullName>
    </submittedName>
</protein>
<keyword evidence="5" id="KW-0676">Redox-active center</keyword>
<organism evidence="8 9">
    <name type="scientific">Rhodococcus cerastii</name>
    <dbReference type="NCBI Taxonomy" id="908616"/>
    <lineage>
        <taxon>Bacteria</taxon>
        <taxon>Bacillati</taxon>
        <taxon>Actinomycetota</taxon>
        <taxon>Actinomycetes</taxon>
        <taxon>Mycobacteriales</taxon>
        <taxon>Nocardiaceae</taxon>
        <taxon>Rhodococcus</taxon>
    </lineage>
</organism>
<evidence type="ECO:0000313" key="9">
    <source>
        <dbReference type="Proteomes" id="UP001186104"/>
    </source>
</evidence>
<sequence length="211" mass="21984">MRGSGTVVMLVLMVAMIAALWPRSGGIERGPSEAIADNAAPVVSEPARSRPPGDAARATALPLCPPPVPREGGPLAGVIARCIGSDSDSDADLADVLGSEVTLINLWASWCGPCRTEMPVVDAYAAEPDAIPVIGINVEDRPADAAALVTQLGVRYPNYIDGGSVLDALSAPPVLPLSFLLRPDGTIERVTDPTVFEMTDQIRTAVKDFTS</sequence>
<dbReference type="InterPro" id="IPR000866">
    <property type="entry name" value="AhpC/TSA"/>
</dbReference>
<dbReference type="PROSITE" id="PS51352">
    <property type="entry name" value="THIOREDOXIN_2"/>
    <property type="match status" value="1"/>
</dbReference>
<dbReference type="SUPFAM" id="SSF52833">
    <property type="entry name" value="Thioredoxin-like"/>
    <property type="match status" value="1"/>
</dbReference>
<evidence type="ECO:0000256" key="5">
    <source>
        <dbReference type="ARBA" id="ARBA00023284"/>
    </source>
</evidence>
<dbReference type="CDD" id="cd02966">
    <property type="entry name" value="TlpA_like_family"/>
    <property type="match status" value="1"/>
</dbReference>